<dbReference type="InterPro" id="IPR002912">
    <property type="entry name" value="ACT_dom"/>
</dbReference>
<name>A0A1T4MYV0_9FIRM</name>
<evidence type="ECO:0000256" key="9">
    <source>
        <dbReference type="ARBA" id="ARBA00023239"/>
    </source>
</evidence>
<evidence type="ECO:0000259" key="13">
    <source>
        <dbReference type="PROSITE" id="PS51671"/>
    </source>
</evidence>
<proteinExistence type="inferred from homology"/>
<keyword evidence="4 11" id="KW-0312">Gluconeogenesis</keyword>
<dbReference type="OrthoDB" id="9813137at2"/>
<dbReference type="UniPathway" id="UPA00138"/>
<feature type="domain" description="ACT" evidence="13">
    <location>
        <begin position="146"/>
        <end position="219"/>
    </location>
</feature>
<evidence type="ECO:0000256" key="6">
    <source>
        <dbReference type="ARBA" id="ARBA00022723"/>
    </source>
</evidence>
<dbReference type="NCBIfam" id="TIGR00719">
    <property type="entry name" value="sda_beta"/>
    <property type="match status" value="1"/>
</dbReference>
<dbReference type="GO" id="GO:0006094">
    <property type="term" value="P:gluconeogenesis"/>
    <property type="evidence" value="ECO:0007669"/>
    <property type="project" value="UniProtKB-UniRule"/>
</dbReference>
<dbReference type="GO" id="GO:0003941">
    <property type="term" value="F:L-serine ammonia-lyase activity"/>
    <property type="evidence" value="ECO:0007669"/>
    <property type="project" value="UniProtKB-UniRule"/>
</dbReference>
<dbReference type="Pfam" id="PF01842">
    <property type="entry name" value="ACT"/>
    <property type="match status" value="1"/>
</dbReference>
<comment type="similarity">
    <text evidence="3 11 12">Belongs to the iron-sulfur dependent L-serine dehydratase family.</text>
</comment>
<evidence type="ECO:0000256" key="5">
    <source>
        <dbReference type="ARBA" id="ARBA00022485"/>
    </source>
</evidence>
<keyword evidence="5 11" id="KW-0004">4Fe-4S</keyword>
<evidence type="ECO:0000256" key="4">
    <source>
        <dbReference type="ARBA" id="ARBA00022432"/>
    </source>
</evidence>
<comment type="pathway">
    <text evidence="2 11">Carbohydrate biosynthesis; gluconeogenesis.</text>
</comment>
<dbReference type="InterPro" id="IPR051318">
    <property type="entry name" value="Fe-S_L-Ser"/>
</dbReference>
<dbReference type="SUPFAM" id="SSF143548">
    <property type="entry name" value="Serine metabolism enzymes domain"/>
    <property type="match status" value="1"/>
</dbReference>
<dbReference type="Gene3D" id="3.30.70.260">
    <property type="match status" value="1"/>
</dbReference>
<dbReference type="CDD" id="cd04903">
    <property type="entry name" value="ACT_LSD"/>
    <property type="match status" value="1"/>
</dbReference>
<dbReference type="Gene3D" id="3.30.1330.90">
    <property type="entry name" value="D-3-phosphoglycerate dehydrogenase, domain 3"/>
    <property type="match status" value="1"/>
</dbReference>
<comment type="cofactor">
    <cofactor evidence="1 12">
        <name>[4Fe-4S] cluster</name>
        <dbReference type="ChEBI" id="CHEBI:49883"/>
    </cofactor>
</comment>
<dbReference type="PANTHER" id="PTHR30182:SF12">
    <property type="entry name" value="L-SERINE DEHYDRATASE, BETA CHAIN-RELATED"/>
    <property type="match status" value="1"/>
</dbReference>
<evidence type="ECO:0000256" key="8">
    <source>
        <dbReference type="ARBA" id="ARBA00023014"/>
    </source>
</evidence>
<comment type="catalytic activity">
    <reaction evidence="10 11 12">
        <text>L-serine = pyruvate + NH4(+)</text>
        <dbReference type="Rhea" id="RHEA:19169"/>
        <dbReference type="ChEBI" id="CHEBI:15361"/>
        <dbReference type="ChEBI" id="CHEBI:28938"/>
        <dbReference type="ChEBI" id="CHEBI:33384"/>
        <dbReference type="EC" id="4.3.1.17"/>
    </reaction>
</comment>
<protein>
    <recommendedName>
        <fullName evidence="11">L-serine deaminase</fullName>
    </recommendedName>
</protein>
<dbReference type="InterPro" id="IPR005131">
    <property type="entry name" value="Ser_deHydtase_bsu"/>
</dbReference>
<keyword evidence="15" id="KW-1185">Reference proteome</keyword>
<accession>A0A1T4MYV0</accession>
<evidence type="ECO:0000256" key="7">
    <source>
        <dbReference type="ARBA" id="ARBA00023004"/>
    </source>
</evidence>
<dbReference type="InterPro" id="IPR004643">
    <property type="entry name" value="Fe-S_L-Ser_bsu"/>
</dbReference>
<evidence type="ECO:0000256" key="1">
    <source>
        <dbReference type="ARBA" id="ARBA00001966"/>
    </source>
</evidence>
<dbReference type="SUPFAM" id="SSF55021">
    <property type="entry name" value="ACT-like"/>
    <property type="match status" value="1"/>
</dbReference>
<dbReference type="PANTHER" id="PTHR30182">
    <property type="entry name" value="L-SERINE DEHYDRATASE"/>
    <property type="match status" value="1"/>
</dbReference>
<keyword evidence="6 11" id="KW-0479">Metal-binding</keyword>
<dbReference type="Pfam" id="PF03315">
    <property type="entry name" value="SDH_beta"/>
    <property type="match status" value="1"/>
</dbReference>
<keyword evidence="7 11" id="KW-0408">Iron</keyword>
<dbReference type="InterPro" id="IPR045865">
    <property type="entry name" value="ACT-like_dom_sf"/>
</dbReference>
<dbReference type="RefSeq" id="WP_078664869.1">
    <property type="nucleotide sequence ID" value="NZ_FUXM01000005.1"/>
</dbReference>
<dbReference type="PROSITE" id="PS51671">
    <property type="entry name" value="ACT"/>
    <property type="match status" value="1"/>
</dbReference>
<evidence type="ECO:0000256" key="11">
    <source>
        <dbReference type="PIRNR" id="PIRNR036692"/>
    </source>
</evidence>
<evidence type="ECO:0000256" key="3">
    <source>
        <dbReference type="ARBA" id="ARBA00008636"/>
    </source>
</evidence>
<dbReference type="GO" id="GO:0046872">
    <property type="term" value="F:metal ion binding"/>
    <property type="evidence" value="ECO:0007669"/>
    <property type="project" value="UniProtKB-UniRule"/>
</dbReference>
<organism evidence="14 15">
    <name type="scientific">Carboxydocella sporoproducens DSM 16521</name>
    <dbReference type="NCBI Taxonomy" id="1121270"/>
    <lineage>
        <taxon>Bacteria</taxon>
        <taxon>Bacillati</taxon>
        <taxon>Bacillota</taxon>
        <taxon>Clostridia</taxon>
        <taxon>Eubacteriales</taxon>
        <taxon>Clostridiales Family XVI. Incertae Sedis</taxon>
        <taxon>Carboxydocella</taxon>
    </lineage>
</organism>
<evidence type="ECO:0000313" key="14">
    <source>
        <dbReference type="EMBL" id="SJZ72024.1"/>
    </source>
</evidence>
<dbReference type="Proteomes" id="UP000189933">
    <property type="component" value="Unassembled WGS sequence"/>
</dbReference>
<sequence length="219" mass="23066">MNILDILGPVMIGPSSSHTAGAARIGRLAGIVLGEPPAAADFYLHGSFAETYQGHGTDRALVGGLLGFDTADERIRQSLELAAAAGISISFNRTDLGDVHPNTVKAMVKGKSGKTIDLVASSIGGGNIRVVELLGFPVDFSGQFHTIIIPHRDRPGLIAAVSSLLAERGINIAQMKVTREQRGAEAIMIIEADQSCPTELVEQLAAIPDIRDVITVRPL</sequence>
<dbReference type="AlphaFoldDB" id="A0A1T4MYV0"/>
<evidence type="ECO:0000256" key="10">
    <source>
        <dbReference type="ARBA" id="ARBA00049406"/>
    </source>
</evidence>
<evidence type="ECO:0000313" key="15">
    <source>
        <dbReference type="Proteomes" id="UP000189933"/>
    </source>
</evidence>
<reference evidence="15" key="1">
    <citation type="submission" date="2017-02" db="EMBL/GenBank/DDBJ databases">
        <authorList>
            <person name="Varghese N."/>
            <person name="Submissions S."/>
        </authorList>
    </citation>
    <scope>NUCLEOTIDE SEQUENCE [LARGE SCALE GENOMIC DNA]</scope>
    <source>
        <strain evidence="15">DSM 16521</strain>
    </source>
</reference>
<dbReference type="PIRSF" id="PIRSF036692">
    <property type="entry name" value="SDH_B"/>
    <property type="match status" value="1"/>
</dbReference>
<dbReference type="InterPro" id="IPR029009">
    <property type="entry name" value="ASB_dom_sf"/>
</dbReference>
<dbReference type="EMBL" id="FUXM01000005">
    <property type="protein sequence ID" value="SJZ72024.1"/>
    <property type="molecule type" value="Genomic_DNA"/>
</dbReference>
<gene>
    <name evidence="14" type="ORF">SAMN02745885_00767</name>
</gene>
<keyword evidence="8 11" id="KW-0411">Iron-sulfur</keyword>
<keyword evidence="9 11" id="KW-0456">Lyase</keyword>
<dbReference type="FunFam" id="3.30.70.260:FF:000008">
    <property type="entry name" value="D-3-phosphoglycerate dehydrogenase, chloroplastic"/>
    <property type="match status" value="1"/>
</dbReference>
<evidence type="ECO:0000256" key="12">
    <source>
        <dbReference type="RuleBase" id="RU366059"/>
    </source>
</evidence>
<evidence type="ECO:0000256" key="2">
    <source>
        <dbReference type="ARBA" id="ARBA00004742"/>
    </source>
</evidence>
<dbReference type="GO" id="GO:0051539">
    <property type="term" value="F:4 iron, 4 sulfur cluster binding"/>
    <property type="evidence" value="ECO:0007669"/>
    <property type="project" value="UniProtKB-UniRule"/>
</dbReference>